<organism evidence="1 2">
    <name type="scientific">Legionella worsleiensis</name>
    <dbReference type="NCBI Taxonomy" id="45076"/>
    <lineage>
        <taxon>Bacteria</taxon>
        <taxon>Pseudomonadati</taxon>
        <taxon>Pseudomonadota</taxon>
        <taxon>Gammaproteobacteria</taxon>
        <taxon>Legionellales</taxon>
        <taxon>Legionellaceae</taxon>
        <taxon>Legionella</taxon>
    </lineage>
</organism>
<dbReference type="EMBL" id="LNZC01000031">
    <property type="protein sequence ID" value="KTD75912.1"/>
    <property type="molecule type" value="Genomic_DNA"/>
</dbReference>
<protein>
    <recommendedName>
        <fullName evidence="3">Periplasmic glucans biosynthesis protein</fullName>
    </recommendedName>
</protein>
<dbReference type="RefSeq" id="WP_058494228.1">
    <property type="nucleotide sequence ID" value="NZ_CBCRUR010000020.1"/>
</dbReference>
<dbReference type="OrthoDB" id="7597230at2"/>
<dbReference type="NCBIfam" id="NF041373">
    <property type="entry name" value="HGG_STG"/>
    <property type="match status" value="1"/>
</dbReference>
<dbReference type="InterPro" id="IPR047675">
    <property type="entry name" value="Putative_zinc-bd"/>
</dbReference>
<dbReference type="STRING" id="45076.Lwor_2478"/>
<comment type="caution">
    <text evidence="1">The sequence shown here is derived from an EMBL/GenBank/DDBJ whole genome shotgun (WGS) entry which is preliminary data.</text>
</comment>
<accession>A0A0W1A3R4</accession>
<gene>
    <name evidence="1" type="ORF">Lwor_2478</name>
</gene>
<proteinExistence type="predicted"/>
<evidence type="ECO:0000313" key="2">
    <source>
        <dbReference type="Proteomes" id="UP000054662"/>
    </source>
</evidence>
<name>A0A0W1A3R4_9GAMM</name>
<evidence type="ECO:0000313" key="1">
    <source>
        <dbReference type="EMBL" id="KTD75912.1"/>
    </source>
</evidence>
<sequence>MKNKINPIQAADGTAYPFLQSPRCQAKTRRGTACQAPAVTHKKVCRMHGGAKGSGAPIGSRNALKQGFNTKETKQLKKTVKLMFKELS</sequence>
<dbReference type="PATRIC" id="fig|45076.6.peg.2724"/>
<keyword evidence="2" id="KW-1185">Reference proteome</keyword>
<dbReference type="AlphaFoldDB" id="A0A0W1A3R4"/>
<reference evidence="1 2" key="1">
    <citation type="submission" date="2015-11" db="EMBL/GenBank/DDBJ databases">
        <title>Genomic analysis of 38 Legionella species identifies large and diverse effector repertoires.</title>
        <authorList>
            <person name="Burstein D."/>
            <person name="Amaro F."/>
            <person name="Zusman T."/>
            <person name="Lifshitz Z."/>
            <person name="Cohen O."/>
            <person name="Gilbert J.A."/>
            <person name="Pupko T."/>
            <person name="Shuman H.A."/>
            <person name="Segal G."/>
        </authorList>
    </citation>
    <scope>NUCLEOTIDE SEQUENCE [LARGE SCALE GENOMIC DNA]</scope>
    <source>
        <strain evidence="1 2">ATCC 49508</strain>
    </source>
</reference>
<dbReference type="Proteomes" id="UP000054662">
    <property type="component" value="Unassembled WGS sequence"/>
</dbReference>
<evidence type="ECO:0008006" key="3">
    <source>
        <dbReference type="Google" id="ProtNLM"/>
    </source>
</evidence>